<proteinExistence type="predicted"/>
<evidence type="ECO:0000313" key="3">
    <source>
        <dbReference type="RefSeq" id="XP_019616395.1"/>
    </source>
</evidence>
<dbReference type="PANTHER" id="PTHR36981:SF9">
    <property type="entry name" value="NANOR-RELATED"/>
    <property type="match status" value="1"/>
</dbReference>
<accession>A0A6P4XIL8</accession>
<dbReference type="InterPro" id="IPR046815">
    <property type="entry name" value="P2RX7_C"/>
</dbReference>
<dbReference type="Pfam" id="PF20478">
    <property type="entry name" value="P2RX7_C"/>
    <property type="match status" value="1"/>
</dbReference>
<feature type="domain" description="P2X purinoreceptor 7 intracellular" evidence="1">
    <location>
        <begin position="57"/>
        <end position="142"/>
    </location>
</feature>
<evidence type="ECO:0000313" key="2">
    <source>
        <dbReference type="Proteomes" id="UP000515135"/>
    </source>
</evidence>
<dbReference type="PANTHER" id="PTHR36981">
    <property type="entry name" value="ZGC:195170"/>
    <property type="match status" value="1"/>
</dbReference>
<keyword evidence="2" id="KW-1185">Reference proteome</keyword>
<organism evidence="2 3">
    <name type="scientific">Branchiostoma belcheri</name>
    <name type="common">Amphioxus</name>
    <dbReference type="NCBI Taxonomy" id="7741"/>
    <lineage>
        <taxon>Eukaryota</taxon>
        <taxon>Metazoa</taxon>
        <taxon>Chordata</taxon>
        <taxon>Cephalochordata</taxon>
        <taxon>Leptocardii</taxon>
        <taxon>Amphioxiformes</taxon>
        <taxon>Branchiostomatidae</taxon>
        <taxon>Branchiostoma</taxon>
    </lineage>
</organism>
<name>A0A6P4XIL8_BRABE</name>
<dbReference type="KEGG" id="bbel:109463938"/>
<dbReference type="OrthoDB" id="5798249at2759"/>
<gene>
    <name evidence="3" type="primary">LOC109463938</name>
</gene>
<evidence type="ECO:0000259" key="1">
    <source>
        <dbReference type="Pfam" id="PF20478"/>
    </source>
</evidence>
<dbReference type="Proteomes" id="UP000515135">
    <property type="component" value="Unplaced"/>
</dbReference>
<protein>
    <submittedName>
        <fullName evidence="3">Uncharacterized protein LOC109463938</fullName>
    </submittedName>
</protein>
<dbReference type="RefSeq" id="XP_019616395.1">
    <property type="nucleotide sequence ID" value="XM_019760836.1"/>
</dbReference>
<reference evidence="3" key="1">
    <citation type="submission" date="2025-08" db="UniProtKB">
        <authorList>
            <consortium name="RefSeq"/>
        </authorList>
    </citation>
    <scope>IDENTIFICATION</scope>
    <source>
        <tissue evidence="3">Gonad</tissue>
    </source>
</reference>
<dbReference type="AlphaFoldDB" id="A0A6P4XIL8"/>
<dbReference type="GeneID" id="109463938"/>
<sequence>MESWEYFKKNFDPNNIIPYNFEPYLPDSGESGEGGSGDDACLSPPAEPETIAAVTIREWDQLDEKTAKWRLKHFVWCRCGGKCRQMTTVHESVCCHDLVEAEQKGVGNDILCLTEHDRFKQLVLDKDLLKIFMVQKKALEEELKEDDSYDDDDDDDDYEAPEIDNGAYWLQAYSNCSYFLHNMNEKCVGSAIPSCVVQAINEAFP</sequence>